<reference evidence="2 3" key="1">
    <citation type="submission" date="2024-09" db="EMBL/GenBank/DDBJ databases">
        <authorList>
            <person name="Sun Q."/>
            <person name="Mori K."/>
        </authorList>
    </citation>
    <scope>NUCLEOTIDE SEQUENCE [LARGE SCALE GENOMIC DNA]</scope>
    <source>
        <strain evidence="2 3">JCM 3331</strain>
    </source>
</reference>
<comment type="caution">
    <text evidence="2">The sequence shown here is derived from an EMBL/GenBank/DDBJ whole genome shotgun (WGS) entry which is preliminary data.</text>
</comment>
<organism evidence="2 3">
    <name type="scientific">Streptomyces yanii</name>
    <dbReference type="NCBI Taxonomy" id="78510"/>
    <lineage>
        <taxon>Bacteria</taxon>
        <taxon>Bacillati</taxon>
        <taxon>Actinomycetota</taxon>
        <taxon>Actinomycetes</taxon>
        <taxon>Kitasatosporales</taxon>
        <taxon>Streptomycetaceae</taxon>
        <taxon>Streptomyces</taxon>
    </lineage>
</organism>
<keyword evidence="1" id="KW-0472">Membrane</keyword>
<dbReference type="PROSITE" id="PS51257">
    <property type="entry name" value="PROKAR_LIPOPROTEIN"/>
    <property type="match status" value="1"/>
</dbReference>
<proteinExistence type="predicted"/>
<feature type="transmembrane region" description="Helical" evidence="1">
    <location>
        <begin position="6"/>
        <end position="27"/>
    </location>
</feature>
<keyword evidence="1" id="KW-0812">Transmembrane</keyword>
<sequence length="406" mass="44452">MRHVPFFRWVLALGLVLIACSVGLYMAAPGYPELRQVDLTVINEKPDGACTVRWTDPFEHREREEPYLCDAERDPILKAPNYDPISGHGWDTGFVVAEGSDKGELHSLDEEGEGTDGRIELSDTLVAVGLLLTVIGVVGGNIRSLFRVIGVNPEVIRRARRLSEAAALVAQDHRRAVETVRKAWAPLHRELVSEELDRIPVARLQDVAGGRLPTEELEKGGVRTVHDVLDAGVWSLGQVPGVGRRTAAKAVAAARRTADDVSEIVAVGMDADRPEPRTTALVVALRVLVEAWPRARNVAEAGRELAARLEPLLTDAAPASGWKQMLDAGQEQRWRARVAVAELRLLLDKAERQSITQQFAQTSVDLLRGPDNDPTGLSAWVDFETRSAEYYSLLTEVTDHSLSSAG</sequence>
<dbReference type="Proteomes" id="UP001589710">
    <property type="component" value="Unassembled WGS sequence"/>
</dbReference>
<keyword evidence="1" id="KW-1133">Transmembrane helix</keyword>
<evidence type="ECO:0000313" key="2">
    <source>
        <dbReference type="EMBL" id="MFB9573616.1"/>
    </source>
</evidence>
<gene>
    <name evidence="2" type="ORF">ACFFTL_15135</name>
</gene>
<name>A0ABV5R942_9ACTN</name>
<protein>
    <submittedName>
        <fullName evidence="2">Uncharacterized protein</fullName>
    </submittedName>
</protein>
<evidence type="ECO:0000256" key="1">
    <source>
        <dbReference type="SAM" id="Phobius"/>
    </source>
</evidence>
<dbReference type="RefSeq" id="WP_386143877.1">
    <property type="nucleotide sequence ID" value="NZ_JBHMCG010000062.1"/>
</dbReference>
<accession>A0ABV5R942</accession>
<dbReference type="EMBL" id="JBHMCG010000062">
    <property type="protein sequence ID" value="MFB9573616.1"/>
    <property type="molecule type" value="Genomic_DNA"/>
</dbReference>
<evidence type="ECO:0000313" key="3">
    <source>
        <dbReference type="Proteomes" id="UP001589710"/>
    </source>
</evidence>
<keyword evidence="3" id="KW-1185">Reference proteome</keyword>
<dbReference type="Gene3D" id="1.10.150.20">
    <property type="entry name" value="5' to 3' exonuclease, C-terminal subdomain"/>
    <property type="match status" value="1"/>
</dbReference>